<dbReference type="EMBL" id="WLXI01000037">
    <property type="protein sequence ID" value="MTD01585.1"/>
    <property type="molecule type" value="Genomic_DNA"/>
</dbReference>
<evidence type="ECO:0000313" key="1">
    <source>
        <dbReference type="EMBL" id="MTD01585.1"/>
    </source>
</evidence>
<dbReference type="PANTHER" id="PTHR36111">
    <property type="entry name" value="INNER MEMBRANE PROTEIN-RELATED"/>
    <property type="match status" value="1"/>
</dbReference>
<sequence>MTYFFGFGTVVDTLAIILAGIIGSLFGHHLTERHQNSLTMASGVSVLFIGISGAMSGMLKLSNDSLTNGHTLLVVACLALGAFLGELLNIEDKFDDLGHWLKRKTGSQKDNSFVVAFVTATLTVCIGAMAIIGPIQDGMSGNPSILLTKSILDFIIVIVLTTSLGKGAAFSAIPVLLIQGTITLFAKLVEPLMTVTALANISMIGSILIFCVGLNLIWGKKIRVANMLPALLFAVLVAYL</sequence>
<gene>
    <name evidence="1" type="ORF">GKS16_04735</name>
</gene>
<dbReference type="GeneID" id="93826155"/>
<dbReference type="Proteomes" id="UP000483839">
    <property type="component" value="Unassembled WGS sequence"/>
</dbReference>
<evidence type="ECO:0000313" key="2">
    <source>
        <dbReference type="Proteomes" id="UP000483839"/>
    </source>
</evidence>
<dbReference type="Pfam" id="PF04474">
    <property type="entry name" value="DUF554"/>
    <property type="match status" value="1"/>
</dbReference>
<proteinExistence type="predicted"/>
<dbReference type="AlphaFoldDB" id="A0A2X4K4F0"/>
<reference evidence="1 2" key="1">
    <citation type="submission" date="2019-11" db="EMBL/GenBank/DDBJ databases">
        <title>Streptococcus uberis isolated from clinical mastitis cases on a southeastern Queensland dairy.</title>
        <authorList>
            <person name="Workentine M.L."/>
            <person name="Price R."/>
            <person name="Olchowy T."/>
        </authorList>
    </citation>
    <scope>NUCLEOTIDE SEQUENCE [LARGE SCALE GENOMIC DNA]</scope>
    <source>
        <strain evidence="1 2">OLC4459-A17</strain>
    </source>
</reference>
<accession>A0A2X4K4F0</accession>
<dbReference type="InterPro" id="IPR007563">
    <property type="entry name" value="DUF554"/>
</dbReference>
<name>A0A2X4K4F0_STRUB</name>
<dbReference type="PANTHER" id="PTHR36111:SF2">
    <property type="entry name" value="INNER MEMBRANE PROTEIN"/>
    <property type="match status" value="1"/>
</dbReference>
<comment type="caution">
    <text evidence="1">The sequence shown here is derived from an EMBL/GenBank/DDBJ whole genome shotgun (WGS) entry which is preliminary data.</text>
</comment>
<organism evidence="1 2">
    <name type="scientific">Streptococcus uberis</name>
    <dbReference type="NCBI Taxonomy" id="1349"/>
    <lineage>
        <taxon>Bacteria</taxon>
        <taxon>Bacillati</taxon>
        <taxon>Bacillota</taxon>
        <taxon>Bacilli</taxon>
        <taxon>Lactobacillales</taxon>
        <taxon>Streptococcaceae</taxon>
        <taxon>Streptococcus</taxon>
    </lineage>
</organism>
<protein>
    <submittedName>
        <fullName evidence="1">DUF554 family protein</fullName>
    </submittedName>
</protein>
<dbReference type="RefSeq" id="WP_037592195.1">
    <property type="nucleotide sequence ID" value="NZ_BAABQA010000003.1"/>
</dbReference>